<dbReference type="InterPro" id="IPR039421">
    <property type="entry name" value="Type_1_exporter"/>
</dbReference>
<evidence type="ECO:0000256" key="1">
    <source>
        <dbReference type="ARBA" id="ARBA00004651"/>
    </source>
</evidence>
<dbReference type="EMBL" id="QJVC01000004">
    <property type="protein sequence ID" value="PYI39186.1"/>
    <property type="molecule type" value="Genomic_DNA"/>
</dbReference>
<organism evidence="14 15">
    <name type="scientific">Arthrobacter psychrolactophilus</name>
    <dbReference type="NCBI Taxonomy" id="92442"/>
    <lineage>
        <taxon>Bacteria</taxon>
        <taxon>Bacillati</taxon>
        <taxon>Actinomycetota</taxon>
        <taxon>Actinomycetes</taxon>
        <taxon>Micrococcales</taxon>
        <taxon>Micrococcaceae</taxon>
        <taxon>Arthrobacter</taxon>
    </lineage>
</organism>
<dbReference type="InterPro" id="IPR011527">
    <property type="entry name" value="ABC1_TM_dom"/>
</dbReference>
<dbReference type="Gene3D" id="1.20.1560.10">
    <property type="entry name" value="ABC transporter type 1, transmembrane domain"/>
    <property type="match status" value="1"/>
</dbReference>
<gene>
    <name evidence="14" type="ORF">CVS30_07760</name>
</gene>
<dbReference type="AlphaFoldDB" id="A0A2V5JMB6"/>
<dbReference type="PANTHER" id="PTHR43394">
    <property type="entry name" value="ATP-DEPENDENT PERMEASE MDL1, MITOCHONDRIAL"/>
    <property type="match status" value="1"/>
</dbReference>
<evidence type="ECO:0000256" key="3">
    <source>
        <dbReference type="ARBA" id="ARBA00022475"/>
    </source>
</evidence>
<sequence length="650" mass="69282">MPAPRTPLEVAPMTENILKQKPGRDNSGSSDHSGRGPARIKPADKAQIQRHPVSLKRVVALFAPHKVTIAVVVLLISASSIISLAQPFLIRGIIDTALPNKDVPMLAWLAGAMIAVAAATALIGVVQTWMTTSMGQRIMHTLRTRLFTHLQKQSLAFFTRTRSGEVQSRLNNDISGMQSVITSTATGVASNVTTAVATAVAMVVLSPKLALLSLIVIPPAVWFSRRVALLRRDITSTMQAELATMNTYVEEGLSISGVRLAKTLGTTDRDATRYTESSERLIGLELRSQLAGRWRMATMGIIFSAIPALIYFAGGLPGNTMSIGTIVAFTALQATIFRPIMGLLNLGVQWVTAMALFSRIFEYLDLVPDITAPADPVALEPSTVRGEVRFENVHFAYDDGPDVLGGINLTLPSGTTTAVVGPTGSGKSTLGALLPRLHDVTSGRVTIDGVDVRDIAPEVLARMVGVVSQESYLVHASIRENLLLAAPGADDATLWQALASAQIADLVAGLPEGLETLVGARGHRFSGGEQQRLAIARTILRNPRVLVLDEATSALDNTTEAAVQLALDHLAVGRTTLTIAHRLSTVEDADQLAVLSGGLLAEVGTPSDLKDAGGAYAALREAREEEHTEAQELPSSKRRGSSQREFSGRR</sequence>
<feature type="region of interest" description="Disordered" evidence="10">
    <location>
        <begin position="621"/>
        <end position="650"/>
    </location>
</feature>
<keyword evidence="5 11" id="KW-0812">Transmembrane</keyword>
<evidence type="ECO:0000256" key="8">
    <source>
        <dbReference type="ARBA" id="ARBA00022989"/>
    </source>
</evidence>
<dbReference type="Pfam" id="PF00005">
    <property type="entry name" value="ABC_tran"/>
    <property type="match status" value="1"/>
</dbReference>
<dbReference type="SUPFAM" id="SSF52540">
    <property type="entry name" value="P-loop containing nucleoside triphosphate hydrolases"/>
    <property type="match status" value="1"/>
</dbReference>
<evidence type="ECO:0000313" key="14">
    <source>
        <dbReference type="EMBL" id="PYI39186.1"/>
    </source>
</evidence>
<dbReference type="PROSITE" id="PS00211">
    <property type="entry name" value="ABC_TRANSPORTER_1"/>
    <property type="match status" value="1"/>
</dbReference>
<keyword evidence="6" id="KW-0547">Nucleotide-binding</keyword>
<dbReference type="InterPro" id="IPR003593">
    <property type="entry name" value="AAA+_ATPase"/>
</dbReference>
<feature type="region of interest" description="Disordered" evidence="10">
    <location>
        <begin position="1"/>
        <end position="47"/>
    </location>
</feature>
<evidence type="ECO:0000256" key="10">
    <source>
        <dbReference type="SAM" id="MobiDB-lite"/>
    </source>
</evidence>
<proteinExistence type="predicted"/>
<dbReference type="GO" id="GO:0016887">
    <property type="term" value="F:ATP hydrolysis activity"/>
    <property type="evidence" value="ECO:0007669"/>
    <property type="project" value="InterPro"/>
</dbReference>
<evidence type="ECO:0000313" key="15">
    <source>
        <dbReference type="Proteomes" id="UP000247980"/>
    </source>
</evidence>
<keyword evidence="3" id="KW-1003">Cell membrane</keyword>
<evidence type="ECO:0000256" key="7">
    <source>
        <dbReference type="ARBA" id="ARBA00022840"/>
    </source>
</evidence>
<feature type="transmembrane region" description="Helical" evidence="11">
    <location>
        <begin position="336"/>
        <end position="357"/>
    </location>
</feature>
<evidence type="ECO:0000256" key="9">
    <source>
        <dbReference type="ARBA" id="ARBA00023136"/>
    </source>
</evidence>
<evidence type="ECO:0000256" key="11">
    <source>
        <dbReference type="SAM" id="Phobius"/>
    </source>
</evidence>
<feature type="domain" description="ABC transporter" evidence="12">
    <location>
        <begin position="388"/>
        <end position="622"/>
    </location>
</feature>
<dbReference type="GO" id="GO:0005524">
    <property type="term" value="F:ATP binding"/>
    <property type="evidence" value="ECO:0007669"/>
    <property type="project" value="UniProtKB-KW"/>
</dbReference>
<keyword evidence="9 11" id="KW-0472">Membrane</keyword>
<accession>A0A2V5JMB6</accession>
<dbReference type="Gene3D" id="3.40.50.300">
    <property type="entry name" value="P-loop containing nucleotide triphosphate hydrolases"/>
    <property type="match status" value="1"/>
</dbReference>
<evidence type="ECO:0000256" key="2">
    <source>
        <dbReference type="ARBA" id="ARBA00022448"/>
    </source>
</evidence>
<keyword evidence="8 11" id="KW-1133">Transmembrane helix</keyword>
<feature type="transmembrane region" description="Helical" evidence="11">
    <location>
        <begin position="67"/>
        <end position="85"/>
    </location>
</feature>
<feature type="transmembrane region" description="Helical" evidence="11">
    <location>
        <begin position="296"/>
        <end position="316"/>
    </location>
</feature>
<dbReference type="Proteomes" id="UP000247980">
    <property type="component" value="Unassembled WGS sequence"/>
</dbReference>
<evidence type="ECO:0000259" key="13">
    <source>
        <dbReference type="PROSITE" id="PS50929"/>
    </source>
</evidence>
<dbReference type="PROSITE" id="PS50929">
    <property type="entry name" value="ABC_TM1F"/>
    <property type="match status" value="1"/>
</dbReference>
<reference evidence="14 15" key="1">
    <citation type="submission" date="2018-05" db="EMBL/GenBank/DDBJ databases">
        <title>Genetic diversity of glacier-inhabiting Cryobacterium bacteria in China and description of Cryobacterium mengkeensis sp. nov. and Arthrobacter glacialis sp. nov.</title>
        <authorList>
            <person name="Liu Q."/>
            <person name="Xin Y.-H."/>
        </authorList>
    </citation>
    <scope>NUCLEOTIDE SEQUENCE [LARGE SCALE GENOMIC DNA]</scope>
    <source>
        <strain evidence="14 15">B7</strain>
    </source>
</reference>
<keyword evidence="2" id="KW-0813">Transport</keyword>
<dbReference type="GO" id="GO:0005886">
    <property type="term" value="C:plasma membrane"/>
    <property type="evidence" value="ECO:0007669"/>
    <property type="project" value="UniProtKB-SubCell"/>
</dbReference>
<dbReference type="SMART" id="SM00382">
    <property type="entry name" value="AAA"/>
    <property type="match status" value="1"/>
</dbReference>
<evidence type="ECO:0000256" key="4">
    <source>
        <dbReference type="ARBA" id="ARBA00022519"/>
    </source>
</evidence>
<comment type="caution">
    <text evidence="14">The sequence shown here is derived from an EMBL/GenBank/DDBJ whole genome shotgun (WGS) entry which is preliminary data.</text>
</comment>
<protein>
    <submittedName>
        <fullName evidence="14">Multidrug ABC transporter ATP-binding protein</fullName>
    </submittedName>
</protein>
<evidence type="ECO:0000256" key="6">
    <source>
        <dbReference type="ARBA" id="ARBA00022741"/>
    </source>
</evidence>
<keyword evidence="7 14" id="KW-0067">ATP-binding</keyword>
<evidence type="ECO:0000259" key="12">
    <source>
        <dbReference type="PROSITE" id="PS50893"/>
    </source>
</evidence>
<dbReference type="FunFam" id="3.40.50.300:FF:001001">
    <property type="entry name" value="Multidrug ABC transporter ATP-binding protein"/>
    <property type="match status" value="1"/>
</dbReference>
<name>A0A2V5JMB6_9MICC</name>
<dbReference type="InterPro" id="IPR027417">
    <property type="entry name" value="P-loop_NTPase"/>
</dbReference>
<keyword evidence="15" id="KW-1185">Reference proteome</keyword>
<feature type="transmembrane region" description="Helical" evidence="11">
    <location>
        <begin position="209"/>
        <end position="228"/>
    </location>
</feature>
<dbReference type="CDD" id="cd18550">
    <property type="entry name" value="ABC_6TM_exporter_like"/>
    <property type="match status" value="1"/>
</dbReference>
<dbReference type="SUPFAM" id="SSF90123">
    <property type="entry name" value="ABC transporter transmembrane region"/>
    <property type="match status" value="1"/>
</dbReference>
<dbReference type="PROSITE" id="PS50893">
    <property type="entry name" value="ABC_TRANSPORTER_2"/>
    <property type="match status" value="1"/>
</dbReference>
<feature type="transmembrane region" description="Helical" evidence="11">
    <location>
        <begin position="105"/>
        <end position="130"/>
    </location>
</feature>
<dbReference type="PANTHER" id="PTHR43394:SF7">
    <property type="entry name" value="ABC TRANSPORTER B FAMILY MEMBER 28"/>
    <property type="match status" value="1"/>
</dbReference>
<feature type="domain" description="ABC transmembrane type-1" evidence="13">
    <location>
        <begin position="70"/>
        <end position="352"/>
    </location>
</feature>
<feature type="compositionally biased region" description="Basic and acidic residues" evidence="10">
    <location>
        <begin position="621"/>
        <end position="630"/>
    </location>
</feature>
<dbReference type="Pfam" id="PF00664">
    <property type="entry name" value="ABC_membrane"/>
    <property type="match status" value="1"/>
</dbReference>
<dbReference type="OrthoDB" id="9806127at2"/>
<keyword evidence="4" id="KW-0997">Cell inner membrane</keyword>
<dbReference type="GO" id="GO:0090374">
    <property type="term" value="P:oligopeptide export from mitochondrion"/>
    <property type="evidence" value="ECO:0007669"/>
    <property type="project" value="TreeGrafter"/>
</dbReference>
<dbReference type="InterPro" id="IPR017871">
    <property type="entry name" value="ABC_transporter-like_CS"/>
</dbReference>
<dbReference type="InterPro" id="IPR036640">
    <property type="entry name" value="ABC1_TM_sf"/>
</dbReference>
<dbReference type="GO" id="GO:0015421">
    <property type="term" value="F:ABC-type oligopeptide transporter activity"/>
    <property type="evidence" value="ECO:0007669"/>
    <property type="project" value="TreeGrafter"/>
</dbReference>
<comment type="subcellular location">
    <subcellularLocation>
        <location evidence="1">Cell membrane</location>
        <topology evidence="1">Multi-pass membrane protein</topology>
    </subcellularLocation>
</comment>
<evidence type="ECO:0000256" key="5">
    <source>
        <dbReference type="ARBA" id="ARBA00022692"/>
    </source>
</evidence>
<dbReference type="InterPro" id="IPR003439">
    <property type="entry name" value="ABC_transporter-like_ATP-bd"/>
</dbReference>